<evidence type="ECO:0000259" key="2">
    <source>
        <dbReference type="Pfam" id="PF03061"/>
    </source>
</evidence>
<dbReference type="SUPFAM" id="SSF54637">
    <property type="entry name" value="Thioesterase/thiol ester dehydrase-isomerase"/>
    <property type="match status" value="1"/>
</dbReference>
<dbReference type="AlphaFoldDB" id="A0AAW9QC80"/>
<dbReference type="GO" id="GO:0016289">
    <property type="term" value="F:acyl-CoA hydrolase activity"/>
    <property type="evidence" value="ECO:0007669"/>
    <property type="project" value="UniProtKB-ARBA"/>
</dbReference>
<evidence type="ECO:0000313" key="4">
    <source>
        <dbReference type="Proteomes" id="UP001336250"/>
    </source>
</evidence>
<dbReference type="EC" id="3.1.2.-" evidence="3"/>
<dbReference type="Gene3D" id="3.10.129.10">
    <property type="entry name" value="Hotdog Thioesterase"/>
    <property type="match status" value="1"/>
</dbReference>
<organism evidence="3 4">
    <name type="scientific">Aquincola agrisoli</name>
    <dbReference type="NCBI Taxonomy" id="3119538"/>
    <lineage>
        <taxon>Bacteria</taxon>
        <taxon>Pseudomonadati</taxon>
        <taxon>Pseudomonadota</taxon>
        <taxon>Betaproteobacteria</taxon>
        <taxon>Burkholderiales</taxon>
        <taxon>Sphaerotilaceae</taxon>
        <taxon>Aquincola</taxon>
    </lineage>
</organism>
<dbReference type="InterPro" id="IPR003736">
    <property type="entry name" value="PAAI_dom"/>
</dbReference>
<name>A0AAW9QC80_9BURK</name>
<dbReference type="RefSeq" id="WP_332293202.1">
    <property type="nucleotide sequence ID" value="NZ_JAZIBG010000056.1"/>
</dbReference>
<dbReference type="InterPro" id="IPR006683">
    <property type="entry name" value="Thioestr_dom"/>
</dbReference>
<dbReference type="EMBL" id="JAZIBG010000056">
    <property type="protein sequence ID" value="MEF7617441.1"/>
    <property type="molecule type" value="Genomic_DNA"/>
</dbReference>
<dbReference type="Pfam" id="PF03061">
    <property type="entry name" value="4HBT"/>
    <property type="match status" value="1"/>
</dbReference>
<dbReference type="CDD" id="cd03443">
    <property type="entry name" value="PaaI_thioesterase"/>
    <property type="match status" value="1"/>
</dbReference>
<keyword evidence="1 3" id="KW-0378">Hydrolase</keyword>
<dbReference type="NCBIfam" id="TIGR00369">
    <property type="entry name" value="unchar_dom_1"/>
    <property type="match status" value="1"/>
</dbReference>
<evidence type="ECO:0000256" key="1">
    <source>
        <dbReference type="ARBA" id="ARBA00022801"/>
    </source>
</evidence>
<reference evidence="3 4" key="1">
    <citation type="submission" date="2024-02" db="EMBL/GenBank/DDBJ databases">
        <title>Genome sequence of Aquincola sp. MAHUQ-54.</title>
        <authorList>
            <person name="Huq M.A."/>
        </authorList>
    </citation>
    <scope>NUCLEOTIDE SEQUENCE [LARGE SCALE GENOMIC DNA]</scope>
    <source>
        <strain evidence="3 4">MAHUQ-54</strain>
    </source>
</reference>
<evidence type="ECO:0000313" key="3">
    <source>
        <dbReference type="EMBL" id="MEF7617441.1"/>
    </source>
</evidence>
<sequence>MTAMDAQAAPAPSAAPATAETLAAAGWRQRQLPGFIGLVGPLWTRKEEAVWAYGLLAAVAHLNPAGVVHGGLLTSLMDHALSAIAWEAVGRRACLTVQLDTHFIASAREGQFLEARGRVVRATSSLVFMQGQVSVAGADVVTASAILKVVAGPSGHVEPG</sequence>
<accession>A0AAW9QC80</accession>
<comment type="caution">
    <text evidence="3">The sequence shown here is derived from an EMBL/GenBank/DDBJ whole genome shotgun (WGS) entry which is preliminary data.</text>
</comment>
<gene>
    <name evidence="3" type="ORF">V4F39_26250</name>
</gene>
<dbReference type="InterPro" id="IPR029069">
    <property type="entry name" value="HotDog_dom_sf"/>
</dbReference>
<feature type="domain" description="Thioesterase" evidence="2">
    <location>
        <begin position="66"/>
        <end position="134"/>
    </location>
</feature>
<protein>
    <submittedName>
        <fullName evidence="3">PaaI family thioesterase</fullName>
        <ecNumber evidence="3">3.1.2.-</ecNumber>
    </submittedName>
</protein>
<dbReference type="Proteomes" id="UP001336250">
    <property type="component" value="Unassembled WGS sequence"/>
</dbReference>
<keyword evidence="4" id="KW-1185">Reference proteome</keyword>
<proteinExistence type="predicted"/>